<dbReference type="Proteomes" id="UP001162164">
    <property type="component" value="Unassembled WGS sequence"/>
</dbReference>
<proteinExistence type="predicted"/>
<comment type="caution">
    <text evidence="2">The sequence shown here is derived from an EMBL/GenBank/DDBJ whole genome shotgun (WGS) entry which is preliminary data.</text>
</comment>
<evidence type="ECO:0000313" key="3">
    <source>
        <dbReference type="Proteomes" id="UP001162164"/>
    </source>
</evidence>
<reference evidence="2" key="1">
    <citation type="journal article" date="2023" name="Insect Mol. Biol.">
        <title>Genome sequencing provides insights into the evolution of gene families encoding plant cell wall-degrading enzymes in longhorned beetles.</title>
        <authorList>
            <person name="Shin N.R."/>
            <person name="Okamura Y."/>
            <person name="Kirsch R."/>
            <person name="Pauchet Y."/>
        </authorList>
    </citation>
    <scope>NUCLEOTIDE SEQUENCE</scope>
    <source>
        <strain evidence="2">MMC_N1</strain>
    </source>
</reference>
<feature type="region of interest" description="Disordered" evidence="1">
    <location>
        <begin position="213"/>
        <end position="232"/>
    </location>
</feature>
<name>A0ABQ9JHB2_9CUCU</name>
<protein>
    <submittedName>
        <fullName evidence="2">Uncharacterized protein</fullName>
    </submittedName>
</protein>
<sequence length="251" mass="28452">MQLIIMKSLGIFCGGYHYSLKMYTYERVRARNFARTWGFVQCSQAIPIVIGVPFSGYMNEKCGDRAGYYFSSTCVWWEKKNFSPQTHQRKWHPSSLCFRDLSQRRKLSFSQEPDNNEGGVTAGAAAALVLGTDLGPNQEVDLLTILWSYHGIADMDLPDNILDDLDYIGDCITSCNKVENYLMLSEFENNLIAEMPVILDRKGRRWSLARPKLSQNEEAPAEEENGVGKGNGNKWKVFPNRVITVIDESSV</sequence>
<keyword evidence="3" id="KW-1185">Reference proteome</keyword>
<dbReference type="EMBL" id="JAPWTJ010000527">
    <property type="protein sequence ID" value="KAJ8977598.1"/>
    <property type="molecule type" value="Genomic_DNA"/>
</dbReference>
<accession>A0ABQ9JHB2</accession>
<gene>
    <name evidence="2" type="ORF">NQ317_018366</name>
</gene>
<organism evidence="2 3">
    <name type="scientific">Molorchus minor</name>
    <dbReference type="NCBI Taxonomy" id="1323400"/>
    <lineage>
        <taxon>Eukaryota</taxon>
        <taxon>Metazoa</taxon>
        <taxon>Ecdysozoa</taxon>
        <taxon>Arthropoda</taxon>
        <taxon>Hexapoda</taxon>
        <taxon>Insecta</taxon>
        <taxon>Pterygota</taxon>
        <taxon>Neoptera</taxon>
        <taxon>Endopterygota</taxon>
        <taxon>Coleoptera</taxon>
        <taxon>Polyphaga</taxon>
        <taxon>Cucujiformia</taxon>
        <taxon>Chrysomeloidea</taxon>
        <taxon>Cerambycidae</taxon>
        <taxon>Lamiinae</taxon>
        <taxon>Monochamini</taxon>
        <taxon>Molorchus</taxon>
    </lineage>
</organism>
<evidence type="ECO:0000256" key="1">
    <source>
        <dbReference type="SAM" id="MobiDB-lite"/>
    </source>
</evidence>
<evidence type="ECO:0000313" key="2">
    <source>
        <dbReference type="EMBL" id="KAJ8977598.1"/>
    </source>
</evidence>